<feature type="transmembrane region" description="Helical" evidence="7">
    <location>
        <begin position="82"/>
        <end position="102"/>
    </location>
</feature>
<reference evidence="8 9" key="1">
    <citation type="submission" date="2018-11" db="EMBL/GenBank/DDBJ databases">
        <title>Genome squencing of methanotrophic bacteria isolated from alkaline groundwater in Korea.</title>
        <authorList>
            <person name="Nguyen L.N."/>
        </authorList>
    </citation>
    <scope>NUCLEOTIDE SEQUENCE [LARGE SCALE GENOMIC DNA]</scope>
    <source>
        <strain evidence="8 9">GW6</strain>
    </source>
</reference>
<evidence type="ECO:0000256" key="7">
    <source>
        <dbReference type="SAM" id="Phobius"/>
    </source>
</evidence>
<evidence type="ECO:0000256" key="2">
    <source>
        <dbReference type="ARBA" id="ARBA00006679"/>
    </source>
</evidence>
<organism evidence="8 9">
    <name type="scientific">Methylocystis rosea</name>
    <dbReference type="NCBI Taxonomy" id="173366"/>
    <lineage>
        <taxon>Bacteria</taxon>
        <taxon>Pseudomonadati</taxon>
        <taxon>Pseudomonadota</taxon>
        <taxon>Alphaproteobacteria</taxon>
        <taxon>Hyphomicrobiales</taxon>
        <taxon>Methylocystaceae</taxon>
        <taxon>Methylocystis</taxon>
    </lineage>
</organism>
<dbReference type="InterPro" id="IPR051907">
    <property type="entry name" value="DoxX-like_oxidoreductase"/>
</dbReference>
<dbReference type="Pfam" id="PF07681">
    <property type="entry name" value="DoxX"/>
    <property type="match status" value="1"/>
</dbReference>
<dbReference type="InterPro" id="IPR032808">
    <property type="entry name" value="DoxX"/>
</dbReference>
<dbReference type="RefSeq" id="WP_124738059.1">
    <property type="nucleotide sequence ID" value="NZ_CP034086.1"/>
</dbReference>
<protein>
    <submittedName>
        <fullName evidence="8">DoxX family membrane protein</fullName>
    </submittedName>
</protein>
<gene>
    <name evidence="8" type="ORF">EHO51_05565</name>
</gene>
<accession>A0A3G8M2P2</accession>
<keyword evidence="6 7" id="KW-0472">Membrane</keyword>
<dbReference type="AlphaFoldDB" id="A0A3G8M2P2"/>
<feature type="transmembrane region" description="Helical" evidence="7">
    <location>
        <begin position="133"/>
        <end position="156"/>
    </location>
</feature>
<evidence type="ECO:0000313" key="9">
    <source>
        <dbReference type="Proteomes" id="UP000273982"/>
    </source>
</evidence>
<comment type="subcellular location">
    <subcellularLocation>
        <location evidence="1">Cell membrane</location>
        <topology evidence="1">Multi-pass membrane protein</topology>
    </subcellularLocation>
</comment>
<evidence type="ECO:0000256" key="6">
    <source>
        <dbReference type="ARBA" id="ARBA00023136"/>
    </source>
</evidence>
<evidence type="ECO:0000256" key="5">
    <source>
        <dbReference type="ARBA" id="ARBA00022989"/>
    </source>
</evidence>
<name>A0A3G8M2P2_9HYPH</name>
<keyword evidence="4 7" id="KW-0812">Transmembrane</keyword>
<keyword evidence="3" id="KW-1003">Cell membrane</keyword>
<comment type="similarity">
    <text evidence="2">Belongs to the DoxX family.</text>
</comment>
<dbReference type="PANTHER" id="PTHR33452:SF1">
    <property type="entry name" value="INNER MEMBRANE PROTEIN YPHA-RELATED"/>
    <property type="match status" value="1"/>
</dbReference>
<dbReference type="Proteomes" id="UP000273982">
    <property type="component" value="Chromosome"/>
</dbReference>
<feature type="transmembrane region" description="Helical" evidence="7">
    <location>
        <begin position="109"/>
        <end position="127"/>
    </location>
</feature>
<evidence type="ECO:0000256" key="1">
    <source>
        <dbReference type="ARBA" id="ARBA00004651"/>
    </source>
</evidence>
<evidence type="ECO:0000256" key="3">
    <source>
        <dbReference type="ARBA" id="ARBA00022475"/>
    </source>
</evidence>
<dbReference type="EMBL" id="CP034086">
    <property type="protein sequence ID" value="AZG76239.1"/>
    <property type="molecule type" value="Genomic_DNA"/>
</dbReference>
<sequence length="164" mass="18270">MNFIRKIARWLDAIPYSLIALFLRIVAAHPFFVSGQTKIEGPTLGREIFGLDLSFQIPTAVRDATFALFADEYKLPLISPTAAAYVASGLEFVLPLLLVLGLLTRLSAFILLGMTIVIQIFVFPDAWWTVHAYWMAILAVLIARGPGAISLDHLLFRAWSPRRA</sequence>
<dbReference type="KEGG" id="mros:EHO51_05565"/>
<evidence type="ECO:0000313" key="8">
    <source>
        <dbReference type="EMBL" id="AZG76239.1"/>
    </source>
</evidence>
<evidence type="ECO:0000256" key="4">
    <source>
        <dbReference type="ARBA" id="ARBA00022692"/>
    </source>
</evidence>
<dbReference type="PANTHER" id="PTHR33452">
    <property type="entry name" value="OXIDOREDUCTASE CATD-RELATED"/>
    <property type="match status" value="1"/>
</dbReference>
<proteinExistence type="inferred from homology"/>
<dbReference type="GO" id="GO:0005886">
    <property type="term" value="C:plasma membrane"/>
    <property type="evidence" value="ECO:0007669"/>
    <property type="project" value="UniProtKB-SubCell"/>
</dbReference>
<keyword evidence="5 7" id="KW-1133">Transmembrane helix</keyword>